<dbReference type="Gene3D" id="3.40.50.80">
    <property type="entry name" value="Nucleotide-binding domain of ferredoxin-NADP reductase (FNR) module"/>
    <property type="match status" value="1"/>
</dbReference>
<keyword evidence="12" id="KW-0732">Signal</keyword>
<dbReference type="InterPro" id="IPR039261">
    <property type="entry name" value="FNR_nucleotide-bd"/>
</dbReference>
<dbReference type="AlphaFoldDB" id="A0AAV9MVL5"/>
<dbReference type="GO" id="GO:0005886">
    <property type="term" value="C:plasma membrane"/>
    <property type="evidence" value="ECO:0007669"/>
    <property type="project" value="TreeGrafter"/>
</dbReference>
<evidence type="ECO:0000313" key="14">
    <source>
        <dbReference type="EMBL" id="KAK5044743.1"/>
    </source>
</evidence>
<dbReference type="SFLD" id="SFLDG01168">
    <property type="entry name" value="Ferric_reductase_subgroup_(FRE"/>
    <property type="match status" value="1"/>
</dbReference>
<dbReference type="InterPro" id="IPR017927">
    <property type="entry name" value="FAD-bd_FR_type"/>
</dbReference>
<dbReference type="GeneID" id="89978674"/>
<evidence type="ECO:0000256" key="8">
    <source>
        <dbReference type="ARBA" id="ARBA00023136"/>
    </source>
</evidence>
<dbReference type="GO" id="GO:0006826">
    <property type="term" value="P:iron ion transport"/>
    <property type="evidence" value="ECO:0007669"/>
    <property type="project" value="TreeGrafter"/>
</dbReference>
<dbReference type="RefSeq" id="XP_064700396.1">
    <property type="nucleotide sequence ID" value="XM_064854053.1"/>
</dbReference>
<protein>
    <recommendedName>
        <fullName evidence="13">FAD-binding FR-type domain-containing protein</fullName>
    </recommendedName>
</protein>
<evidence type="ECO:0000256" key="10">
    <source>
        <dbReference type="SAM" id="MobiDB-lite"/>
    </source>
</evidence>
<keyword evidence="5 11" id="KW-1133">Transmembrane helix</keyword>
<evidence type="ECO:0000256" key="3">
    <source>
        <dbReference type="ARBA" id="ARBA00022448"/>
    </source>
</evidence>
<feature type="signal peptide" evidence="12">
    <location>
        <begin position="1"/>
        <end position="19"/>
    </location>
</feature>
<dbReference type="PANTHER" id="PTHR32361">
    <property type="entry name" value="FERRIC/CUPRIC REDUCTASE TRANSMEMBRANE COMPONENT"/>
    <property type="match status" value="1"/>
</dbReference>
<evidence type="ECO:0000256" key="5">
    <source>
        <dbReference type="ARBA" id="ARBA00022989"/>
    </source>
</evidence>
<dbReference type="Pfam" id="PF08030">
    <property type="entry name" value="NAD_binding_6"/>
    <property type="match status" value="1"/>
</dbReference>
<evidence type="ECO:0000256" key="6">
    <source>
        <dbReference type="ARBA" id="ARBA00023002"/>
    </source>
</evidence>
<keyword evidence="7" id="KW-0406">Ion transport</keyword>
<name>A0AAV9MVL5_9EURO</name>
<comment type="subcellular location">
    <subcellularLocation>
        <location evidence="1">Membrane</location>
        <topology evidence="1">Multi-pass membrane protein</topology>
    </subcellularLocation>
</comment>
<evidence type="ECO:0000256" key="4">
    <source>
        <dbReference type="ARBA" id="ARBA00022692"/>
    </source>
</evidence>
<keyword evidence="8 11" id="KW-0472">Membrane</keyword>
<dbReference type="SFLD" id="SFLDS00052">
    <property type="entry name" value="Ferric_Reductase_Domain"/>
    <property type="match status" value="1"/>
</dbReference>
<dbReference type="GO" id="GO:0015677">
    <property type="term" value="P:copper ion import"/>
    <property type="evidence" value="ECO:0007669"/>
    <property type="project" value="TreeGrafter"/>
</dbReference>
<keyword evidence="6" id="KW-0560">Oxidoreductase</keyword>
<evidence type="ECO:0000313" key="15">
    <source>
        <dbReference type="Proteomes" id="UP001358417"/>
    </source>
</evidence>
<evidence type="ECO:0000256" key="11">
    <source>
        <dbReference type="SAM" id="Phobius"/>
    </source>
</evidence>
<evidence type="ECO:0000259" key="13">
    <source>
        <dbReference type="PROSITE" id="PS51384"/>
    </source>
</evidence>
<evidence type="ECO:0000256" key="12">
    <source>
        <dbReference type="SAM" id="SignalP"/>
    </source>
</evidence>
<organism evidence="14 15">
    <name type="scientific">Exophiala bonariae</name>
    <dbReference type="NCBI Taxonomy" id="1690606"/>
    <lineage>
        <taxon>Eukaryota</taxon>
        <taxon>Fungi</taxon>
        <taxon>Dikarya</taxon>
        <taxon>Ascomycota</taxon>
        <taxon>Pezizomycotina</taxon>
        <taxon>Eurotiomycetes</taxon>
        <taxon>Chaetothyriomycetidae</taxon>
        <taxon>Chaetothyriales</taxon>
        <taxon>Herpotrichiellaceae</taxon>
        <taxon>Exophiala</taxon>
    </lineage>
</organism>
<feature type="transmembrane region" description="Helical" evidence="11">
    <location>
        <begin position="354"/>
        <end position="377"/>
    </location>
</feature>
<dbReference type="Pfam" id="PF01794">
    <property type="entry name" value="Ferric_reduct"/>
    <property type="match status" value="1"/>
</dbReference>
<dbReference type="PANTHER" id="PTHR32361:SF9">
    <property type="entry name" value="FERRIC REDUCTASE TRANSMEMBRANE COMPONENT 3-RELATED"/>
    <property type="match status" value="1"/>
</dbReference>
<comment type="caution">
    <text evidence="14">The sequence shown here is derived from an EMBL/GenBank/DDBJ whole genome shotgun (WGS) entry which is preliminary data.</text>
</comment>
<feature type="transmembrane region" description="Helical" evidence="11">
    <location>
        <begin position="245"/>
        <end position="267"/>
    </location>
</feature>
<dbReference type="InterPro" id="IPR013121">
    <property type="entry name" value="Fe_red_NAD-bd_6"/>
</dbReference>
<dbReference type="GO" id="GO:0000293">
    <property type="term" value="F:ferric-chelate reductase activity"/>
    <property type="evidence" value="ECO:0007669"/>
    <property type="project" value="UniProtKB-ARBA"/>
</dbReference>
<feature type="domain" description="FAD-binding FR-type" evidence="13">
    <location>
        <begin position="420"/>
        <end position="624"/>
    </location>
</feature>
<dbReference type="InterPro" id="IPR013130">
    <property type="entry name" value="Fe3_Rdtase_TM_dom"/>
</dbReference>
<keyword evidence="9" id="KW-0325">Glycoprotein</keyword>
<dbReference type="EMBL" id="JAVRRD010000044">
    <property type="protein sequence ID" value="KAK5044743.1"/>
    <property type="molecule type" value="Genomic_DNA"/>
</dbReference>
<accession>A0AAV9MVL5</accession>
<feature type="compositionally biased region" description="Low complexity" evidence="10">
    <location>
        <begin position="545"/>
        <end position="559"/>
    </location>
</feature>
<dbReference type="InterPro" id="IPR051410">
    <property type="entry name" value="Ferric/Cupric_Reductase"/>
</dbReference>
<dbReference type="SUPFAM" id="SSF52343">
    <property type="entry name" value="Ferredoxin reductase-like, C-terminal NADP-linked domain"/>
    <property type="match status" value="1"/>
</dbReference>
<gene>
    <name evidence="14" type="ORF">LTR84_010517</name>
</gene>
<sequence length="808" mass="91068">MKVTFPLLLCSLFLRWAIAESPDINCIDGIRTAIAGISFDGTDPEDYWGNICTNNLSVTSMWASTKVYCTDRERVAGEEMLSGYCTEYGFVTLTPYNDILPILTDQYINTLPLVEFDDVGAAVIWNHSVLLSKELFTASKRTVSVFTLSYLLDSRYGWGVYGFWGILLVVGMANRFISHIFTSRRVSTPVDVEGHEASPISKSSSGPFASVYHWLQTNLIVPAAFGTHHQRLYYWCTIPTRMETLVVAAFWVLNVILCAVTYDIFWPNLYYTNASQYWRYIADRTGIISYANLPILWMFSGRNNIFLWLTGWSFSTFNIFHRHVARIATVQAIIHSICYSALEADYYAESWKEQYWYMGALATITMSLLLVFSSVWLRKRFYELFLLIHIALSIVTIIGLFYHTKIFDGEYDPYLWPLVAIWVFDRVARFVRLAYCNLHLKLSDRVIGTKTHAHYDQASNLIRLEVTPGTKILEARAGQHYYLYQPLKWKGWENHPFTLAGWKSSDHPAYSTNPALPQDVSSSTSYDLKKGKDKEIQVAAMDTPSSSSGPSSEDASIASIHGQPATEQQLIHKSTTSSKDTLLFFVRPYSSWTLRLRDQCIKSPSSTVETHVLLEGPYGEHSPVHSYENVVFIVGGSGISGAIPYLQEFVLATNLYQSQTPSDGETIEERKTHTRTKRILLIWATKQSAMVRSLCDTELKPFLNHAGIETHFYVTSRRESVATIERDNTEKHHGLDSGVSPDIAYGRPDIRGKVLGFIKDVDSAGKAGGRVAILTCGPAGMADEARAAVHTAMKQGRRGVGYFEEAFG</sequence>
<keyword evidence="15" id="KW-1185">Reference proteome</keyword>
<feature type="transmembrane region" description="Helical" evidence="11">
    <location>
        <begin position="156"/>
        <end position="177"/>
    </location>
</feature>
<dbReference type="GO" id="GO:0006879">
    <property type="term" value="P:intracellular iron ion homeostasis"/>
    <property type="evidence" value="ECO:0007669"/>
    <property type="project" value="TreeGrafter"/>
</dbReference>
<keyword evidence="4 11" id="KW-0812">Transmembrane</keyword>
<dbReference type="CDD" id="cd06186">
    <property type="entry name" value="NOX_Duox_like_FAD_NADP"/>
    <property type="match status" value="1"/>
</dbReference>
<evidence type="ECO:0000256" key="9">
    <source>
        <dbReference type="ARBA" id="ARBA00023180"/>
    </source>
</evidence>
<reference evidence="14 15" key="1">
    <citation type="submission" date="2023-08" db="EMBL/GenBank/DDBJ databases">
        <title>Black Yeasts Isolated from many extreme environments.</title>
        <authorList>
            <person name="Coleine C."/>
            <person name="Stajich J.E."/>
            <person name="Selbmann L."/>
        </authorList>
    </citation>
    <scope>NUCLEOTIDE SEQUENCE [LARGE SCALE GENOMIC DNA]</scope>
    <source>
        <strain evidence="14 15">CCFEE 5792</strain>
    </source>
</reference>
<feature type="region of interest" description="Disordered" evidence="10">
    <location>
        <begin position="540"/>
        <end position="559"/>
    </location>
</feature>
<feature type="transmembrane region" description="Helical" evidence="11">
    <location>
        <begin position="384"/>
        <end position="402"/>
    </location>
</feature>
<evidence type="ECO:0000256" key="2">
    <source>
        <dbReference type="ARBA" id="ARBA00006278"/>
    </source>
</evidence>
<feature type="chain" id="PRO_5043642477" description="FAD-binding FR-type domain-containing protein" evidence="12">
    <location>
        <begin position="20"/>
        <end position="808"/>
    </location>
</feature>
<proteinExistence type="inferred from homology"/>
<dbReference type="Proteomes" id="UP001358417">
    <property type="component" value="Unassembled WGS sequence"/>
</dbReference>
<evidence type="ECO:0000256" key="1">
    <source>
        <dbReference type="ARBA" id="ARBA00004141"/>
    </source>
</evidence>
<keyword evidence="3" id="KW-0813">Transport</keyword>
<dbReference type="PROSITE" id="PS51384">
    <property type="entry name" value="FAD_FR"/>
    <property type="match status" value="1"/>
</dbReference>
<evidence type="ECO:0000256" key="7">
    <source>
        <dbReference type="ARBA" id="ARBA00023065"/>
    </source>
</evidence>
<comment type="similarity">
    <text evidence="2">Belongs to the ferric reductase (FRE) family.</text>
</comment>